<feature type="transmembrane region" description="Helical" evidence="12">
    <location>
        <begin position="56"/>
        <end position="77"/>
    </location>
</feature>
<comment type="similarity">
    <text evidence="10">Belongs to the G-protein coupled receptor 1 family.</text>
</comment>
<keyword evidence="7" id="KW-1015">Disulfide bond</keyword>
<keyword evidence="8 10" id="KW-0675">Receptor</keyword>
<accession>A0A5J6RNJ9</accession>
<dbReference type="EMBL" id="MK370921">
    <property type="protein sequence ID" value="QEZ90771.1"/>
    <property type="molecule type" value="mRNA"/>
</dbReference>
<organism evidence="14">
    <name type="scientific">Haliotis discus hannai</name>
    <name type="common">Japanese abalone</name>
    <dbReference type="NCBI Taxonomy" id="42344"/>
    <lineage>
        <taxon>Eukaryota</taxon>
        <taxon>Metazoa</taxon>
        <taxon>Spiralia</taxon>
        <taxon>Lophotrochozoa</taxon>
        <taxon>Mollusca</taxon>
        <taxon>Gastropoda</taxon>
        <taxon>Vetigastropoda</taxon>
        <taxon>Lepetellida</taxon>
        <taxon>Haliotoidea</taxon>
        <taxon>Haliotidae</taxon>
        <taxon>Haliotis</taxon>
    </lineage>
</organism>
<keyword evidence="4 12" id="KW-1133">Transmembrane helix</keyword>
<evidence type="ECO:0000259" key="13">
    <source>
        <dbReference type="PROSITE" id="PS50262"/>
    </source>
</evidence>
<dbReference type="PROSITE" id="PS50262">
    <property type="entry name" value="G_PROTEIN_RECEP_F1_2"/>
    <property type="match status" value="1"/>
</dbReference>
<proteinExistence type="evidence at transcript level"/>
<feature type="transmembrane region" description="Helical" evidence="12">
    <location>
        <begin position="393"/>
        <end position="413"/>
    </location>
</feature>
<name>A0A5J6RNJ9_HALDH</name>
<dbReference type="Gene3D" id="1.20.1070.10">
    <property type="entry name" value="Rhodopsin 7-helix transmembrane proteins"/>
    <property type="match status" value="2"/>
</dbReference>
<evidence type="ECO:0000256" key="9">
    <source>
        <dbReference type="ARBA" id="ARBA00023224"/>
    </source>
</evidence>
<dbReference type="InterPro" id="IPR017452">
    <property type="entry name" value="GPCR_Rhodpsn_7TM"/>
</dbReference>
<dbReference type="GO" id="GO:0005886">
    <property type="term" value="C:plasma membrane"/>
    <property type="evidence" value="ECO:0007669"/>
    <property type="project" value="UniProtKB-SubCell"/>
</dbReference>
<evidence type="ECO:0000256" key="10">
    <source>
        <dbReference type="RuleBase" id="RU000688"/>
    </source>
</evidence>
<sequence length="471" mass="52967">MVIAAVLVERRLRKVGNTFIINLAVSDILVGTLVTPMALAYQLIGEWKFGRPFCDFWISMDVICCTASIANLCVISYDRFNAITQPLRYARKRTFKRAMISTLSVWAYSVLIAVPPFLGWREPVDDTHMSECQISQDKGYTLYSTIGAFYLPLLFMLFSYIRIYRVTSRRTRQWRRGPGSSKMITERHSDQEAANFKLLSLKNSNEVCPTANNAEQTVQEKSSSTPESQVPPLPTYGTYGQVDGGEIPCPQRPSLSGPNTGSSRPPRSAFPKKLIRQISNLPSSDSSTTTSTSTTASSETTTDSFLDKRASIKTAILLERKDSMFKVFQDSNPNYRKSVTFLMPAPVPADGSSEEKDVSVDEVSRYTVHINKDNRRKKKKISVSQEKRAAKTLSIVMGCFIMCWLPFFLVALIEPLCTECELHPSLVGVVLWMGYCNSALNPIIYTFFNKDFRYAFKKMITCGQKKTATLL</sequence>
<comment type="subcellular location">
    <subcellularLocation>
        <location evidence="1">Cell membrane</location>
        <topology evidence="1">Multi-pass membrane protein</topology>
    </subcellularLocation>
</comment>
<dbReference type="PANTHER" id="PTHR24248">
    <property type="entry name" value="ADRENERGIC RECEPTOR-RELATED G-PROTEIN COUPLED RECEPTOR"/>
    <property type="match status" value="1"/>
</dbReference>
<evidence type="ECO:0000256" key="7">
    <source>
        <dbReference type="ARBA" id="ARBA00023157"/>
    </source>
</evidence>
<reference evidence="14" key="1">
    <citation type="journal article" date="2019" name="Gen. Comp. Endocrinol.">
        <title>Molecular characterization, expression analysis, and functional properties of multiple 5-hydroxytryptamine receptors in Pacific abalone (Haliotis discus hannai).</title>
        <authorList>
            <person name="Kim K.S."/>
            <person name="Kim M.A."/>
            <person name="Sohn Y.C."/>
        </authorList>
    </citation>
    <scope>NUCLEOTIDE SEQUENCE</scope>
</reference>
<evidence type="ECO:0000256" key="12">
    <source>
        <dbReference type="SAM" id="Phobius"/>
    </source>
</evidence>
<dbReference type="GO" id="GO:0004993">
    <property type="term" value="F:G protein-coupled serotonin receptor activity"/>
    <property type="evidence" value="ECO:0007669"/>
    <property type="project" value="UniProtKB-ARBA"/>
</dbReference>
<dbReference type="PANTHER" id="PTHR24248:SF199">
    <property type="entry name" value="IP13425P-RELATED"/>
    <property type="match status" value="1"/>
</dbReference>
<dbReference type="PRINTS" id="PR00237">
    <property type="entry name" value="GPCRRHODOPSN"/>
</dbReference>
<feature type="domain" description="G-protein coupled receptors family 1 profile" evidence="13">
    <location>
        <begin position="1"/>
        <end position="445"/>
    </location>
</feature>
<dbReference type="GO" id="GO:0043410">
    <property type="term" value="P:positive regulation of MAPK cascade"/>
    <property type="evidence" value="ECO:0007669"/>
    <property type="project" value="TreeGrafter"/>
</dbReference>
<dbReference type="InterPro" id="IPR000276">
    <property type="entry name" value="GPCR_Rhodpsn"/>
</dbReference>
<evidence type="ECO:0000256" key="4">
    <source>
        <dbReference type="ARBA" id="ARBA00022989"/>
    </source>
</evidence>
<dbReference type="GO" id="GO:0071880">
    <property type="term" value="P:adenylate cyclase-activating adrenergic receptor signaling pathway"/>
    <property type="evidence" value="ECO:0007669"/>
    <property type="project" value="TreeGrafter"/>
</dbReference>
<feature type="transmembrane region" description="Helical" evidence="12">
    <location>
        <begin position="98"/>
        <end position="120"/>
    </location>
</feature>
<feature type="region of interest" description="Disordered" evidence="11">
    <location>
        <begin position="214"/>
        <end position="302"/>
    </location>
</feature>
<dbReference type="PROSITE" id="PS00237">
    <property type="entry name" value="G_PROTEIN_RECEP_F1_1"/>
    <property type="match status" value="1"/>
</dbReference>
<evidence type="ECO:0000256" key="2">
    <source>
        <dbReference type="ARBA" id="ARBA00022475"/>
    </source>
</evidence>
<keyword evidence="3 10" id="KW-0812">Transmembrane</keyword>
<feature type="compositionally biased region" description="Polar residues" evidence="11">
    <location>
        <begin position="253"/>
        <end position="265"/>
    </location>
</feature>
<evidence type="ECO:0000313" key="14">
    <source>
        <dbReference type="EMBL" id="QEZ90771.1"/>
    </source>
</evidence>
<dbReference type="SUPFAM" id="SSF81321">
    <property type="entry name" value="Family A G protein-coupled receptor-like"/>
    <property type="match status" value="1"/>
</dbReference>
<keyword evidence="5 10" id="KW-0297">G-protein coupled receptor</keyword>
<evidence type="ECO:0000256" key="5">
    <source>
        <dbReference type="ARBA" id="ARBA00023040"/>
    </source>
</evidence>
<evidence type="ECO:0000256" key="11">
    <source>
        <dbReference type="SAM" id="MobiDB-lite"/>
    </source>
</evidence>
<keyword evidence="6 12" id="KW-0472">Membrane</keyword>
<feature type="transmembrane region" description="Helical" evidence="12">
    <location>
        <begin position="425"/>
        <end position="448"/>
    </location>
</feature>
<evidence type="ECO:0000256" key="8">
    <source>
        <dbReference type="ARBA" id="ARBA00023170"/>
    </source>
</evidence>
<dbReference type="AlphaFoldDB" id="A0A5J6RNJ9"/>
<dbReference type="Pfam" id="PF00001">
    <property type="entry name" value="7tm_1"/>
    <property type="match status" value="1"/>
</dbReference>
<keyword evidence="9 10" id="KW-0807">Transducer</keyword>
<keyword evidence="2" id="KW-1003">Cell membrane</keyword>
<evidence type="ECO:0000256" key="1">
    <source>
        <dbReference type="ARBA" id="ARBA00004651"/>
    </source>
</evidence>
<dbReference type="SMART" id="SM01381">
    <property type="entry name" value="7TM_GPCR_Srsx"/>
    <property type="match status" value="1"/>
</dbReference>
<feature type="compositionally biased region" description="Low complexity" evidence="11">
    <location>
        <begin position="283"/>
        <end position="302"/>
    </location>
</feature>
<evidence type="ECO:0000256" key="3">
    <source>
        <dbReference type="ARBA" id="ARBA00022692"/>
    </source>
</evidence>
<feature type="transmembrane region" description="Helical" evidence="12">
    <location>
        <begin position="140"/>
        <end position="163"/>
    </location>
</feature>
<protein>
    <submittedName>
        <fullName evidence="14">5-hydroxytryptamine receptor-like protein</fullName>
    </submittedName>
</protein>
<evidence type="ECO:0000256" key="6">
    <source>
        <dbReference type="ARBA" id="ARBA00023136"/>
    </source>
</evidence>
<feature type="transmembrane region" description="Helical" evidence="12">
    <location>
        <begin position="20"/>
        <end position="44"/>
    </location>
</feature>
<feature type="compositionally biased region" description="Polar residues" evidence="11">
    <location>
        <begin position="214"/>
        <end position="228"/>
    </location>
</feature>